<reference evidence="2" key="1">
    <citation type="journal article" date="2015" name="Sci. Rep.">
        <title>Fragmented mitochondrial genomes in two suborders of parasitic lice of eutherian mammals (Anoplura and Rhynchophthirina, Insecta).</title>
        <authorList>
            <person name="Shao R."/>
            <person name="Barker S.C."/>
            <person name="Li H."/>
            <person name="Song S."/>
            <person name="Poudel S."/>
            <person name="Su Y."/>
        </authorList>
    </citation>
    <scope>NUCLEOTIDE SEQUENCE</scope>
    <source>
        <strain evidence="2">B1567</strain>
    </source>
</reference>
<accession>A0A0R5QN29</accession>
<dbReference type="EMBL" id="KF933033">
    <property type="protein sequence ID" value="AIV00471.1"/>
    <property type="molecule type" value="Genomic_DNA"/>
</dbReference>
<evidence type="ECO:0000313" key="2">
    <source>
        <dbReference type="EMBL" id="AIV00471.1"/>
    </source>
</evidence>
<keyword evidence="1" id="KW-0812">Transmembrane</keyword>
<proteinExistence type="predicted"/>
<keyword evidence="1" id="KW-1133">Transmembrane helix</keyword>
<name>A0A0R5QN29_9NEOP</name>
<feature type="transmembrane region" description="Helical" evidence="1">
    <location>
        <begin position="90"/>
        <end position="109"/>
    </location>
</feature>
<dbReference type="AlphaFoldDB" id="A0A0R5QN29"/>
<organism evidence="2">
    <name type="scientific">Haematomyzus elephantis</name>
    <name type="common">elephant louse</name>
    <dbReference type="NCBI Taxonomy" id="160133"/>
    <lineage>
        <taxon>Eukaryota</taxon>
        <taxon>Metazoa</taxon>
        <taxon>Ecdysozoa</taxon>
        <taxon>Arthropoda</taxon>
        <taxon>Hexapoda</taxon>
        <taxon>Insecta</taxon>
        <taxon>Pterygota</taxon>
        <taxon>Neoptera</taxon>
        <taxon>Paraneoptera</taxon>
        <taxon>Psocodea</taxon>
        <taxon>Troctomorpha</taxon>
        <taxon>Phthiraptera</taxon>
        <taxon>Rhynchophthirina</taxon>
        <taxon>Haematomyzidae</taxon>
        <taxon>Haematomyzus</taxon>
    </lineage>
</organism>
<feature type="transmembrane region" description="Helical" evidence="1">
    <location>
        <begin position="148"/>
        <end position="170"/>
    </location>
</feature>
<protein>
    <submittedName>
        <fullName evidence="2">NADH dehydrogenase subunit 6</fullName>
    </submittedName>
</protein>
<keyword evidence="1" id="KW-0472">Membrane</keyword>
<feature type="transmembrane region" description="Helical" evidence="1">
    <location>
        <begin position="50"/>
        <end position="69"/>
    </location>
</feature>
<sequence>MLMMLVLKILFWFTQILFWLSSSIVTELISLISFTIIVSFWSFMTWSSEFAPLMFTYATLGGLTILTTFMIMWSPRWSKVGRPLHSLSKVVAWFVVVVLFLCLTDSIMLDLNTGVTLPWLWVNTSWMGVQDWSAGVSNLHWSWIESHFVWPNVCIIGFMLMILLFSLLIVDSSTYGKGGSLYLALLF</sequence>
<geneLocation type="mitochondrion" evidence="2"/>
<evidence type="ECO:0000256" key="1">
    <source>
        <dbReference type="SAM" id="Phobius"/>
    </source>
</evidence>
<gene>
    <name evidence="2" type="primary">nad6</name>
</gene>
<feature type="transmembrane region" description="Helical" evidence="1">
    <location>
        <begin position="12"/>
        <end position="44"/>
    </location>
</feature>
<keyword evidence="2" id="KW-0496">Mitochondrion</keyword>